<dbReference type="STRING" id="1561998.A0A1I7TVT0"/>
<evidence type="ECO:0000313" key="2">
    <source>
        <dbReference type="WBParaSite" id="Csp11.Scaffold629.g12286.t2"/>
    </source>
</evidence>
<dbReference type="InterPro" id="IPR007767">
    <property type="entry name" value="DUF684"/>
</dbReference>
<keyword evidence="1" id="KW-1185">Reference proteome</keyword>
<reference evidence="2" key="1">
    <citation type="submission" date="2016-11" db="UniProtKB">
        <authorList>
            <consortium name="WormBaseParasite"/>
        </authorList>
    </citation>
    <scope>IDENTIFICATION</scope>
</reference>
<dbReference type="Proteomes" id="UP000095282">
    <property type="component" value="Unplaced"/>
</dbReference>
<evidence type="ECO:0000313" key="1">
    <source>
        <dbReference type="Proteomes" id="UP000095282"/>
    </source>
</evidence>
<sequence>MDTILVAGSPNKEVVYSTTCFHQVYQQIDGSQLVIELVQLGDLPQPVSFVDWIPYLDAALDIVKGCLKIGAFVYPPTAIVLLPLAAVGSLIQVGLKFVPQPDKVGEKLKELEKTIFEVEKKMKATFNDLRSFVTETEFTADIINETAVLMRLMRNCLKQADEDAIANFREEYEKKSPLSLAYDMISLLELRSTNPLIMAMATEKIKMKHTFQKWEDTITGLLGQFTDEQYWEEMKRYMGEPLRDPHVSNAVKAQWIKEKLDTYLTNDAFYVIVYDKYENSYQFNKTAKANDNQFIEMSNYGTGNGHAMIYRSRLANSVDEDRMGDMRKKVEAFNTSFEELQRMDWTSIPNAGLVLLIGTINEVILFSNCPKFEKGPGWYSGYFYYGGPTHRIMLAGFH</sequence>
<proteinExistence type="predicted"/>
<protein>
    <submittedName>
        <fullName evidence="2">Crystaline entomocidal protoxin</fullName>
    </submittedName>
</protein>
<dbReference type="PANTHER" id="PTHR31464">
    <property type="entry name" value="PROTEIN CBG01266"/>
    <property type="match status" value="1"/>
</dbReference>
<dbReference type="Pfam" id="PF05075">
    <property type="entry name" value="DUF684"/>
    <property type="match status" value="2"/>
</dbReference>
<dbReference type="AlphaFoldDB" id="A0A1I7TVT0"/>
<dbReference type="PANTHER" id="PTHR31464:SF4">
    <property type="entry name" value="DUF4242 DOMAIN-CONTAINING PROTEIN-RELATED"/>
    <property type="match status" value="1"/>
</dbReference>
<name>A0A1I7TVT0_9PELO</name>
<dbReference type="WBParaSite" id="Csp11.Scaffold629.g12286.t2">
    <property type="protein sequence ID" value="Csp11.Scaffold629.g12286.t2"/>
    <property type="gene ID" value="Csp11.Scaffold629.g12286"/>
</dbReference>
<accession>A0A1I7TVT0</accession>
<organism evidence="1 2">
    <name type="scientific">Caenorhabditis tropicalis</name>
    <dbReference type="NCBI Taxonomy" id="1561998"/>
    <lineage>
        <taxon>Eukaryota</taxon>
        <taxon>Metazoa</taxon>
        <taxon>Ecdysozoa</taxon>
        <taxon>Nematoda</taxon>
        <taxon>Chromadorea</taxon>
        <taxon>Rhabditida</taxon>
        <taxon>Rhabditina</taxon>
        <taxon>Rhabditomorpha</taxon>
        <taxon>Rhabditoidea</taxon>
        <taxon>Rhabditidae</taxon>
        <taxon>Peloderinae</taxon>
        <taxon>Caenorhabditis</taxon>
    </lineage>
</organism>